<dbReference type="PATRIC" id="fig|1122180.6.peg.1888"/>
<gene>
    <name evidence="1" type="ORF">Lokhon_01900</name>
</gene>
<dbReference type="HOGENOM" id="CLU_2683452_0_0_5"/>
<organism evidence="1 2">
    <name type="scientific">Limimaricola hongkongensis DSM 17492</name>
    <dbReference type="NCBI Taxonomy" id="1122180"/>
    <lineage>
        <taxon>Bacteria</taxon>
        <taxon>Pseudomonadati</taxon>
        <taxon>Pseudomonadota</taxon>
        <taxon>Alphaproteobacteria</taxon>
        <taxon>Rhodobacterales</taxon>
        <taxon>Paracoccaceae</taxon>
        <taxon>Limimaricola</taxon>
    </lineage>
</organism>
<proteinExistence type="predicted"/>
<dbReference type="AlphaFoldDB" id="A0A017HBZ0"/>
<name>A0A017HBZ0_9RHOB</name>
<sequence length="74" mass="8269">MTYLKIVALIREYARTNMAECTSGVIGDPVLRGRHDAEAIALSERMQLHSTIHSAKYHAAKDILELMGEEVDDL</sequence>
<evidence type="ECO:0000313" key="2">
    <source>
        <dbReference type="Proteomes" id="UP000025047"/>
    </source>
</evidence>
<accession>A0A017HBZ0</accession>
<dbReference type="RefSeq" id="WP_017928612.1">
    <property type="nucleotide sequence ID" value="NZ_KB822998.1"/>
</dbReference>
<comment type="caution">
    <text evidence="1">The sequence shown here is derived from an EMBL/GenBank/DDBJ whole genome shotgun (WGS) entry which is preliminary data.</text>
</comment>
<reference evidence="1 2" key="1">
    <citation type="submission" date="2013-03" db="EMBL/GenBank/DDBJ databases">
        <authorList>
            <person name="Fiebig A."/>
            <person name="Goeker M."/>
            <person name="Klenk H.-P.P."/>
        </authorList>
    </citation>
    <scope>NUCLEOTIDE SEQUENCE [LARGE SCALE GENOMIC DNA]</scope>
    <source>
        <strain evidence="1 2">DSM 17492</strain>
    </source>
</reference>
<evidence type="ECO:0000313" key="1">
    <source>
        <dbReference type="EMBL" id="EYD71830.1"/>
    </source>
</evidence>
<protein>
    <submittedName>
        <fullName evidence="1">Uncharacterized protein</fullName>
    </submittedName>
</protein>
<dbReference type="EMBL" id="APGJ01000006">
    <property type="protein sequence ID" value="EYD71830.1"/>
    <property type="molecule type" value="Genomic_DNA"/>
</dbReference>
<dbReference type="Proteomes" id="UP000025047">
    <property type="component" value="Unassembled WGS sequence"/>
</dbReference>
<keyword evidence="2" id="KW-1185">Reference proteome</keyword>
<dbReference type="STRING" id="1122180.Lokhon_01900"/>